<comment type="caution">
    <text evidence="2">The sequence shown here is derived from an EMBL/GenBank/DDBJ whole genome shotgun (WGS) entry which is preliminary data.</text>
</comment>
<keyword evidence="1" id="KW-1133">Transmembrane helix</keyword>
<sequence>MNAGPGARVTAAGRRLGRLSLPDWIFYPAAIGLAALLIWQALSWRPLGDEPRVTETEFLVEGAALSQLIPGPGTRVTYISSAGAQGLARAGAVASIEAAGRLSAGVGAAIPLEFEQRVIGRIVRVEARARAIEAGEPASFHLGYFTVQHDSGWREIPLSEQFSTGGFCFSVPENTELNDEEWIGVWPDAAGEGRDIMIERLRVVIEPPDATMRACRSRLADAE</sequence>
<keyword evidence="1" id="KW-0812">Transmembrane</keyword>
<evidence type="ECO:0000256" key="1">
    <source>
        <dbReference type="SAM" id="Phobius"/>
    </source>
</evidence>
<name>A0A2U2BUK8_9PROT</name>
<dbReference type="AlphaFoldDB" id="A0A2U2BUK8"/>
<dbReference type="Proteomes" id="UP000245168">
    <property type="component" value="Unassembled WGS sequence"/>
</dbReference>
<protein>
    <submittedName>
        <fullName evidence="2">Uncharacterized protein</fullName>
    </submittedName>
</protein>
<evidence type="ECO:0000313" key="2">
    <source>
        <dbReference type="EMBL" id="PWE17644.1"/>
    </source>
</evidence>
<feature type="transmembrane region" description="Helical" evidence="1">
    <location>
        <begin position="24"/>
        <end position="42"/>
    </location>
</feature>
<dbReference type="EMBL" id="QEXV01000003">
    <property type="protein sequence ID" value="PWE17644.1"/>
    <property type="molecule type" value="Genomic_DNA"/>
</dbReference>
<gene>
    <name evidence="2" type="ORF">DDZ18_08270</name>
</gene>
<reference evidence="3" key="1">
    <citation type="submission" date="2018-05" db="EMBL/GenBank/DDBJ databases">
        <authorList>
            <person name="Liu B.-T."/>
        </authorList>
    </citation>
    <scope>NUCLEOTIDE SEQUENCE [LARGE SCALE GENOMIC DNA]</scope>
    <source>
        <strain evidence="3">WD6-1</strain>
    </source>
</reference>
<dbReference type="RefSeq" id="WP_109252875.1">
    <property type="nucleotide sequence ID" value="NZ_QEXV01000003.1"/>
</dbReference>
<keyword evidence="1" id="KW-0472">Membrane</keyword>
<accession>A0A2U2BUK8</accession>
<proteinExistence type="predicted"/>
<dbReference type="OrthoDB" id="7628405at2"/>
<keyword evidence="3" id="KW-1185">Reference proteome</keyword>
<organism evidence="2 3">
    <name type="scientific">Marinicauda salina</name>
    <dbReference type="NCBI Taxonomy" id="2135793"/>
    <lineage>
        <taxon>Bacteria</taxon>
        <taxon>Pseudomonadati</taxon>
        <taxon>Pseudomonadota</taxon>
        <taxon>Alphaproteobacteria</taxon>
        <taxon>Maricaulales</taxon>
        <taxon>Maricaulaceae</taxon>
        <taxon>Marinicauda</taxon>
    </lineage>
</organism>
<evidence type="ECO:0000313" key="3">
    <source>
        <dbReference type="Proteomes" id="UP000245168"/>
    </source>
</evidence>